<evidence type="ECO:0000313" key="2">
    <source>
        <dbReference type="EMBL" id="PJD86080.1"/>
    </source>
</evidence>
<gene>
    <name evidence="2" type="ORF">B9Q30_09245</name>
</gene>
<dbReference type="AlphaFoldDB" id="A0A2J0Q0F1"/>
<feature type="domain" description="ParE-like toxin" evidence="1">
    <location>
        <begin position="10"/>
        <end position="68"/>
    </location>
</feature>
<accession>A0A2J0Q0F1</accession>
<sequence>MALTAIRIPEWVHLKAAHVLSQFRARRIHPCRMHGSGNLSLKVNHRWRLLSRDGGKNWEVMSHERYSKVKDRK</sequence>
<comment type="caution">
    <text evidence="2">The sequence shown here is derived from an EMBL/GenBank/DDBJ whole genome shotgun (WGS) entry which is preliminary data.</text>
</comment>
<name>A0A2J0Q0F1_9ENTR</name>
<dbReference type="EMBL" id="NEEW01000005">
    <property type="protein sequence ID" value="PJD86080.1"/>
    <property type="molecule type" value="Genomic_DNA"/>
</dbReference>
<dbReference type="Proteomes" id="UP000229974">
    <property type="component" value="Unassembled WGS sequence"/>
</dbReference>
<dbReference type="Pfam" id="PF24732">
    <property type="entry name" value="ParE_like"/>
    <property type="match status" value="1"/>
</dbReference>
<evidence type="ECO:0000259" key="1">
    <source>
        <dbReference type="Pfam" id="PF24732"/>
    </source>
</evidence>
<proteinExistence type="predicted"/>
<protein>
    <recommendedName>
        <fullName evidence="1">ParE-like toxin domain-containing protein</fullName>
    </recommendedName>
</protein>
<dbReference type="InterPro" id="IPR056925">
    <property type="entry name" value="ParE-like"/>
</dbReference>
<dbReference type="RefSeq" id="WP_023332562.1">
    <property type="nucleotide sequence ID" value="NZ_CAIZVG010000035.1"/>
</dbReference>
<reference evidence="2 3" key="1">
    <citation type="journal article" date="2017" name="J. Antimicrob. Chemother.">
        <title>Characterization of the population structure, drug resistance mechanisms and plasmids of the community-associated Enterobacter cloacae complex in China.</title>
        <authorList>
            <person name="Zhou K."/>
            <person name="Yu W."/>
            <person name="Cao X."/>
            <person name="Shen P."/>
            <person name="Lu H."/>
            <person name="Luo Q."/>
            <person name="Rossen J.W.A."/>
            <person name="Xiao Y."/>
        </authorList>
    </citation>
    <scope>NUCLEOTIDE SEQUENCE [LARGE SCALE GENOMIC DNA]</scope>
    <source>
        <strain evidence="2 3">ECC904</strain>
    </source>
</reference>
<evidence type="ECO:0000313" key="3">
    <source>
        <dbReference type="Proteomes" id="UP000229974"/>
    </source>
</evidence>
<organism evidence="2 3">
    <name type="scientific">Enterobacter hormaechei</name>
    <dbReference type="NCBI Taxonomy" id="158836"/>
    <lineage>
        <taxon>Bacteria</taxon>
        <taxon>Pseudomonadati</taxon>
        <taxon>Pseudomonadota</taxon>
        <taxon>Gammaproteobacteria</taxon>
        <taxon>Enterobacterales</taxon>
        <taxon>Enterobacteriaceae</taxon>
        <taxon>Enterobacter</taxon>
        <taxon>Enterobacter cloacae complex</taxon>
    </lineage>
</organism>